<organism evidence="3 4">
    <name type="scientific">Massilia violaceinigra</name>
    <dbReference type="NCBI Taxonomy" id="2045208"/>
    <lineage>
        <taxon>Bacteria</taxon>
        <taxon>Pseudomonadati</taxon>
        <taxon>Pseudomonadota</taxon>
        <taxon>Betaproteobacteria</taxon>
        <taxon>Burkholderiales</taxon>
        <taxon>Oxalobacteraceae</taxon>
        <taxon>Telluria group</taxon>
        <taxon>Massilia</taxon>
    </lineage>
</organism>
<sequence>MQMRRRVLLAIMLACCAVAQARPDEKALSARLQALHRDAGFPGFAVATVNKDGVTYRHGFGYADLGARRPYRTDTVQNVGSVSKTFVGVALARAIELGYFTLDTEINAVLPFRVDNPHADAGPITIRHLVTHTSGIVDDDETYGHSYYLNAYSDRRSPLLKRFTQEYTVPGRADTSLDGFLRNYLAAGGRDFKASNFSAAPSGSTYEYSNIGAALAAHLVELKSGQRFDAFCQTHIFQPLGMRHTGWSIDAGLAARHARLYNTSKQAYPLYSLITYPDGGLITSADDLAIFLVEMIKGYRGESALLGKASFRLLFDKQFADNAIPADSPKGEPNGGVFWRYEANGQIGHSGSDPGVTTFMAFDPVQGTGKIFLTNSDFGDANEGSAPRAMTKFKAIWSALDR</sequence>
<reference evidence="3" key="1">
    <citation type="submission" date="2017-10" db="EMBL/GenBank/DDBJ databases">
        <title>Massilia psychrophilum sp. nov., a novel purple-pigmented bacterium isolated from Tianshan glacier, Xinjiang Municipality, China.</title>
        <authorList>
            <person name="Wang H."/>
        </authorList>
    </citation>
    <scope>NUCLEOTIDE SEQUENCE [LARGE SCALE GENOMIC DNA]</scope>
    <source>
        <strain evidence="3">B2</strain>
    </source>
</reference>
<evidence type="ECO:0000313" key="3">
    <source>
        <dbReference type="EMBL" id="ATQ74903.1"/>
    </source>
</evidence>
<evidence type="ECO:0000259" key="2">
    <source>
        <dbReference type="Pfam" id="PF00144"/>
    </source>
</evidence>
<evidence type="ECO:0000256" key="1">
    <source>
        <dbReference type="SAM" id="SignalP"/>
    </source>
</evidence>
<dbReference type="AlphaFoldDB" id="A0A2D2DIU3"/>
<dbReference type="PANTHER" id="PTHR46825">
    <property type="entry name" value="D-ALANYL-D-ALANINE-CARBOXYPEPTIDASE/ENDOPEPTIDASE AMPH"/>
    <property type="match status" value="1"/>
</dbReference>
<dbReference type="InterPro" id="IPR012338">
    <property type="entry name" value="Beta-lactam/transpept-like"/>
</dbReference>
<feature type="chain" id="PRO_5013622187" description="Beta-lactamase-related domain-containing protein" evidence="1">
    <location>
        <begin position="22"/>
        <end position="402"/>
    </location>
</feature>
<dbReference type="InterPro" id="IPR001466">
    <property type="entry name" value="Beta-lactam-related"/>
</dbReference>
<gene>
    <name evidence="3" type="ORF">CR152_10480</name>
</gene>
<dbReference type="Proteomes" id="UP000229897">
    <property type="component" value="Chromosome"/>
</dbReference>
<dbReference type="Gene3D" id="3.40.710.10">
    <property type="entry name" value="DD-peptidase/beta-lactamase superfamily"/>
    <property type="match status" value="1"/>
</dbReference>
<keyword evidence="1" id="KW-0732">Signal</keyword>
<feature type="signal peptide" evidence="1">
    <location>
        <begin position="1"/>
        <end position="21"/>
    </location>
</feature>
<accession>A0A2D2DIU3</accession>
<protein>
    <recommendedName>
        <fullName evidence="2">Beta-lactamase-related domain-containing protein</fullName>
    </recommendedName>
</protein>
<dbReference type="SUPFAM" id="SSF56601">
    <property type="entry name" value="beta-lactamase/transpeptidase-like"/>
    <property type="match status" value="1"/>
</dbReference>
<dbReference type="PANTHER" id="PTHR46825:SF9">
    <property type="entry name" value="BETA-LACTAMASE-RELATED DOMAIN-CONTAINING PROTEIN"/>
    <property type="match status" value="1"/>
</dbReference>
<evidence type="ECO:0000313" key="4">
    <source>
        <dbReference type="Proteomes" id="UP000229897"/>
    </source>
</evidence>
<keyword evidence="4" id="KW-1185">Reference proteome</keyword>
<dbReference type="Pfam" id="PF00144">
    <property type="entry name" value="Beta-lactamase"/>
    <property type="match status" value="1"/>
</dbReference>
<proteinExistence type="predicted"/>
<dbReference type="InterPro" id="IPR050491">
    <property type="entry name" value="AmpC-like"/>
</dbReference>
<feature type="domain" description="Beta-lactamase-related" evidence="2">
    <location>
        <begin position="31"/>
        <end position="389"/>
    </location>
</feature>
<dbReference type="KEGG" id="mass:CR152_10480"/>
<dbReference type="EMBL" id="CP024608">
    <property type="protein sequence ID" value="ATQ74903.1"/>
    <property type="molecule type" value="Genomic_DNA"/>
</dbReference>
<name>A0A2D2DIU3_9BURK</name>